<protein>
    <recommendedName>
        <fullName evidence="5">EB domain-containing protein</fullName>
    </recommendedName>
</protein>
<evidence type="ECO:0008006" key="5">
    <source>
        <dbReference type="Google" id="ProtNLM"/>
    </source>
</evidence>
<keyword evidence="4" id="KW-1185">Reference proteome</keyword>
<accession>A0A1A9ZH45</accession>
<proteinExistence type="predicted"/>
<keyword evidence="2" id="KW-0812">Transmembrane</keyword>
<keyword evidence="2" id="KW-0472">Membrane</keyword>
<evidence type="ECO:0000313" key="3">
    <source>
        <dbReference type="EnsemblMetazoa" id="GPAI014548-PA"/>
    </source>
</evidence>
<evidence type="ECO:0000256" key="2">
    <source>
        <dbReference type="SAM" id="Phobius"/>
    </source>
</evidence>
<reference evidence="4" key="1">
    <citation type="submission" date="2014-03" db="EMBL/GenBank/DDBJ databases">
        <authorList>
            <person name="Aksoy S."/>
            <person name="Warren W."/>
            <person name="Wilson R.K."/>
        </authorList>
    </citation>
    <scope>NUCLEOTIDE SEQUENCE [LARGE SCALE GENOMIC DNA]</scope>
    <source>
        <strain evidence="4">IAEA</strain>
    </source>
</reference>
<reference evidence="3" key="2">
    <citation type="submission" date="2020-05" db="UniProtKB">
        <authorList>
            <consortium name="EnsemblMetazoa"/>
        </authorList>
    </citation>
    <scope>IDENTIFICATION</scope>
    <source>
        <strain evidence="3">IAEA</strain>
    </source>
</reference>
<evidence type="ECO:0000313" key="4">
    <source>
        <dbReference type="Proteomes" id="UP000092445"/>
    </source>
</evidence>
<dbReference type="EnsemblMetazoa" id="GPAI014548-RA">
    <property type="protein sequence ID" value="GPAI014548-PA"/>
    <property type="gene ID" value="GPAI014548"/>
</dbReference>
<dbReference type="Proteomes" id="UP000092445">
    <property type="component" value="Unassembled WGS sequence"/>
</dbReference>
<evidence type="ECO:0000256" key="1">
    <source>
        <dbReference type="SAM" id="MobiDB-lite"/>
    </source>
</evidence>
<dbReference type="VEuPathDB" id="VectorBase:GPAI014548"/>
<feature type="region of interest" description="Disordered" evidence="1">
    <location>
        <begin position="1"/>
        <end position="22"/>
    </location>
</feature>
<name>A0A1A9ZH45_GLOPL</name>
<sequence length="324" mass="36949">MEGFPTADPALNNVKQQSKDNVALLRTPTSANVITKTDANLTESKTNDKNLNGALNTSTTNHHIDAVKTNTTTETYNRIKASYTSAHPHELINELAAQKIENIYQLNPEINPLNCPLGYTYYEMDCRLIITEKDCNDTLCHPFSYCDELNECVCEKGYMLETDSLSSNNCVPIPQTGNTSDCLGSCPEGYQCGEQKICEKTSQYKFLRTLYSFEDFNELETESSKMPYNTSTSTTTTETTLFNLLVNFEDNITESPLCKLQIPSWLNVWCVLITICLLIMIVGFVLMLSHIRYYRQRQLQFNRIPGTPEYYSEHFLDRSHIMVY</sequence>
<dbReference type="AlphaFoldDB" id="A0A1A9ZH45"/>
<keyword evidence="2" id="KW-1133">Transmembrane helix</keyword>
<organism evidence="3 4">
    <name type="scientific">Glossina pallidipes</name>
    <name type="common">Tsetse fly</name>
    <dbReference type="NCBI Taxonomy" id="7398"/>
    <lineage>
        <taxon>Eukaryota</taxon>
        <taxon>Metazoa</taxon>
        <taxon>Ecdysozoa</taxon>
        <taxon>Arthropoda</taxon>
        <taxon>Hexapoda</taxon>
        <taxon>Insecta</taxon>
        <taxon>Pterygota</taxon>
        <taxon>Neoptera</taxon>
        <taxon>Endopterygota</taxon>
        <taxon>Diptera</taxon>
        <taxon>Brachycera</taxon>
        <taxon>Muscomorpha</taxon>
        <taxon>Hippoboscoidea</taxon>
        <taxon>Glossinidae</taxon>
        <taxon>Glossina</taxon>
    </lineage>
</organism>
<feature type="transmembrane region" description="Helical" evidence="2">
    <location>
        <begin position="265"/>
        <end position="288"/>
    </location>
</feature>